<accession>A0ABX7ZHQ6</accession>
<reference evidence="1 2" key="1">
    <citation type="journal article" date="2021" name="Phytopathology">
        <title>Complete genome sequence of Ralstonia syzygii subsp. indonesiensis strain LLRS-1, isolated from wilted tobacco in China.</title>
        <authorList>
            <person name="Lu C.H."/>
            <person name="Li J.Y."/>
            <person name="Mi M.G."/>
            <person name="Lin Z.L."/>
            <person name="Jiang N."/>
            <person name="Gai X."/>
            <person name="Ma J.H."/>
            <person name="Lei L.P."/>
            <person name="Xia Z.Y."/>
        </authorList>
    </citation>
    <scope>NUCLEOTIDE SEQUENCE [LARGE SCALE GENOMIC DNA]</scope>
    <source>
        <strain evidence="1 2">LLRS-1</strain>
    </source>
</reference>
<gene>
    <name evidence="1" type="ORF">GO998_13160</name>
</gene>
<evidence type="ECO:0000313" key="2">
    <source>
        <dbReference type="Proteomes" id="UP000677898"/>
    </source>
</evidence>
<dbReference type="EMBL" id="CP046729">
    <property type="protein sequence ID" value="QUP54614.1"/>
    <property type="molecule type" value="Genomic_DNA"/>
</dbReference>
<evidence type="ECO:0000313" key="1">
    <source>
        <dbReference type="EMBL" id="QUP54614.1"/>
    </source>
</evidence>
<proteinExistence type="predicted"/>
<name>A0ABX7ZHQ6_9RALS</name>
<keyword evidence="2" id="KW-1185">Reference proteome</keyword>
<protein>
    <submittedName>
        <fullName evidence="1">Uncharacterized protein</fullName>
    </submittedName>
</protein>
<dbReference type="Proteomes" id="UP000677898">
    <property type="component" value="Chromosome"/>
</dbReference>
<organism evidence="1 2">
    <name type="scientific">Ralstonia syzygii</name>
    <dbReference type="NCBI Taxonomy" id="28097"/>
    <lineage>
        <taxon>Bacteria</taxon>
        <taxon>Pseudomonadati</taxon>
        <taxon>Pseudomonadota</taxon>
        <taxon>Betaproteobacteria</taxon>
        <taxon>Burkholderiales</taxon>
        <taxon>Burkholderiaceae</taxon>
        <taxon>Ralstonia</taxon>
        <taxon>Ralstonia solanacearum species complex</taxon>
    </lineage>
</organism>
<dbReference type="RefSeq" id="WP_211903848.1">
    <property type="nucleotide sequence ID" value="NZ_CP046729.1"/>
</dbReference>
<sequence length="121" mass="13152">MNTTNAMPTTHNESFGFYGTMRGNAAKAWPLAMTAISNVTGSSPEVARHFLDSAFGRHLADEVRHALHAGQTLAAAIDATTTLWMKRRVGTWTSRTYGIPCDLPHLTGFTTLCEIEDELAA</sequence>